<feature type="transmembrane region" description="Helical" evidence="2">
    <location>
        <begin position="523"/>
        <end position="541"/>
    </location>
</feature>
<dbReference type="InParanoid" id="A0A1I4GR21"/>
<dbReference type="STRING" id="504800.SAMN04488085_109141"/>
<evidence type="ECO:0000313" key="3">
    <source>
        <dbReference type="EMBL" id="SFL32478.1"/>
    </source>
</evidence>
<feature type="transmembrane region" description="Helical" evidence="2">
    <location>
        <begin position="126"/>
        <end position="153"/>
    </location>
</feature>
<reference evidence="3 4" key="1">
    <citation type="submission" date="2016-10" db="EMBL/GenBank/DDBJ databases">
        <authorList>
            <person name="de Groot N.N."/>
        </authorList>
    </citation>
    <scope>NUCLEOTIDE SEQUENCE [LARGE SCALE GENOMIC DNA]</scope>
    <source>
        <strain evidence="3 4">DSM 45317</strain>
    </source>
</reference>
<keyword evidence="2" id="KW-0472">Membrane</keyword>
<gene>
    <name evidence="3" type="ORF">SAMN04488085_109141</name>
</gene>
<name>A0A1I4GR21_9ACTN</name>
<accession>A0A1I4GR21</accession>
<feature type="region of interest" description="Disordered" evidence="1">
    <location>
        <begin position="256"/>
        <end position="302"/>
    </location>
</feature>
<dbReference type="Proteomes" id="UP000199152">
    <property type="component" value="Unassembled WGS sequence"/>
</dbReference>
<feature type="transmembrane region" description="Helical" evidence="2">
    <location>
        <begin position="187"/>
        <end position="206"/>
    </location>
</feature>
<evidence type="ECO:0000256" key="1">
    <source>
        <dbReference type="SAM" id="MobiDB-lite"/>
    </source>
</evidence>
<evidence type="ECO:0000313" key="4">
    <source>
        <dbReference type="Proteomes" id="UP000199152"/>
    </source>
</evidence>
<organism evidence="3 4">
    <name type="scientific">Geodermatophilus ruber</name>
    <dbReference type="NCBI Taxonomy" id="504800"/>
    <lineage>
        <taxon>Bacteria</taxon>
        <taxon>Bacillati</taxon>
        <taxon>Actinomycetota</taxon>
        <taxon>Actinomycetes</taxon>
        <taxon>Geodermatophilales</taxon>
        <taxon>Geodermatophilaceae</taxon>
        <taxon>Geodermatophilus</taxon>
    </lineage>
</organism>
<sequence length="542" mass="54276">MELTAAHWVYMAGVASLIVVMLLRKNVIVPAVIATFVTAWLYTGNFLNGLGSVFSASMVATTELLNIFLVLTVVTALLGALRAIGADRRMVLPLARLMKNGPVSYVVLFVGTYLLSLVFWPTPTLALLAAILLPAAIAAGLSPLGAAMAIAIAGQGMALASDYVIGVGPSLSASGAGVPADQIADRALLLSWVVGGVAITLTYLLYVRTGSLGRVLAEGRGRAGHREAVASTALPASPAPLAGIPALVGDALTTKGEPLRTAGRPDAPAEQVGVLTGDDHGAEPGAGNGNGTGGGAAPADGGGAAANAAPRTRFFAIAVPAAFAALVVYLVLGKTTDLVPEVESGYGAALVGGLALLLMLGVTLSSGADGLERAGQHFVDGLLFAFKAMGVVIPVAGFVLVGISDFAGRIMLLPEDATAPGFLFDVISSGERFIPDNSVVVMFAMLIAGMLIGLDGSGWAGLPFTGGLADALAASSGADTATLAAIAQNAAGWTGGGTLLIWSSLIAVAGVTGVPVTTLARKLFLPVVAGLVLSVVVAAVIW</sequence>
<feature type="transmembrane region" description="Helical" evidence="2">
    <location>
        <begin position="439"/>
        <end position="462"/>
    </location>
</feature>
<evidence type="ECO:0000256" key="2">
    <source>
        <dbReference type="SAM" id="Phobius"/>
    </source>
</evidence>
<feature type="transmembrane region" description="Helical" evidence="2">
    <location>
        <begin position="102"/>
        <end position="120"/>
    </location>
</feature>
<keyword evidence="2" id="KW-1133">Transmembrane helix</keyword>
<feature type="transmembrane region" description="Helical" evidence="2">
    <location>
        <begin position="6"/>
        <end position="23"/>
    </location>
</feature>
<feature type="transmembrane region" description="Helical" evidence="2">
    <location>
        <begin position="344"/>
        <end position="364"/>
    </location>
</feature>
<feature type="transmembrane region" description="Helical" evidence="2">
    <location>
        <begin position="64"/>
        <end position="81"/>
    </location>
</feature>
<proteinExistence type="predicted"/>
<feature type="transmembrane region" description="Helical" evidence="2">
    <location>
        <begin position="314"/>
        <end position="332"/>
    </location>
</feature>
<feature type="compositionally biased region" description="Gly residues" evidence="1">
    <location>
        <begin position="284"/>
        <end position="302"/>
    </location>
</feature>
<keyword evidence="2" id="KW-0812">Transmembrane</keyword>
<evidence type="ECO:0008006" key="5">
    <source>
        <dbReference type="Google" id="ProtNLM"/>
    </source>
</evidence>
<dbReference type="EMBL" id="FOSW01000009">
    <property type="protein sequence ID" value="SFL32478.1"/>
    <property type="molecule type" value="Genomic_DNA"/>
</dbReference>
<dbReference type="AlphaFoldDB" id="A0A1I4GR21"/>
<feature type="transmembrane region" description="Helical" evidence="2">
    <location>
        <begin position="28"/>
        <end position="44"/>
    </location>
</feature>
<protein>
    <recommendedName>
        <fullName evidence="5">H+/gluconate symporter</fullName>
    </recommendedName>
</protein>
<keyword evidence="4" id="KW-1185">Reference proteome</keyword>
<dbReference type="RefSeq" id="WP_218146280.1">
    <property type="nucleotide sequence ID" value="NZ_FOSW01000009.1"/>
</dbReference>
<feature type="transmembrane region" description="Helical" evidence="2">
    <location>
        <begin position="499"/>
        <end position="516"/>
    </location>
</feature>
<feature type="transmembrane region" description="Helical" evidence="2">
    <location>
        <begin position="384"/>
        <end position="403"/>
    </location>
</feature>